<dbReference type="EMBL" id="KN831793">
    <property type="protein sequence ID" value="KIM38049.1"/>
    <property type="molecule type" value="Genomic_DNA"/>
</dbReference>
<comment type="similarity">
    <text evidence="1">Belongs to the oxygen-dependent FAD-linked oxidoreductase family.</text>
</comment>
<dbReference type="HOGENOM" id="CLU_018354_4_4_1"/>
<dbReference type="PANTHER" id="PTHR13878:SF91">
    <property type="entry name" value="FAD BINDING DOMAIN PROTEIN (AFU_ORTHOLOGUE AFUA_6G12070)-RELATED"/>
    <property type="match status" value="1"/>
</dbReference>
<reference evidence="5" key="2">
    <citation type="submission" date="2015-01" db="EMBL/GenBank/DDBJ databases">
        <title>Evolutionary Origins and Diversification of the Mycorrhizal Mutualists.</title>
        <authorList>
            <consortium name="DOE Joint Genome Institute"/>
            <consortium name="Mycorrhizal Genomics Consortium"/>
            <person name="Kohler A."/>
            <person name="Kuo A."/>
            <person name="Nagy L.G."/>
            <person name="Floudas D."/>
            <person name="Copeland A."/>
            <person name="Barry K.W."/>
            <person name="Cichocki N."/>
            <person name="Veneault-Fourrey C."/>
            <person name="LaButti K."/>
            <person name="Lindquist E.A."/>
            <person name="Lipzen A."/>
            <person name="Lundell T."/>
            <person name="Morin E."/>
            <person name="Murat C."/>
            <person name="Riley R."/>
            <person name="Ohm R."/>
            <person name="Sun H."/>
            <person name="Tunlid A."/>
            <person name="Henrissat B."/>
            <person name="Grigoriev I.V."/>
            <person name="Hibbett D.S."/>
            <person name="Martin F."/>
        </authorList>
    </citation>
    <scope>NUCLEOTIDE SEQUENCE [LARGE SCALE GENOMIC DNA]</scope>
    <source>
        <strain evidence="5">h7</strain>
    </source>
</reference>
<dbReference type="OrthoDB" id="9983560at2759"/>
<evidence type="ECO:0000256" key="2">
    <source>
        <dbReference type="ARBA" id="ARBA00023002"/>
    </source>
</evidence>
<dbReference type="Pfam" id="PF01565">
    <property type="entry name" value="FAD_binding_4"/>
    <property type="match status" value="1"/>
</dbReference>
<evidence type="ECO:0000256" key="1">
    <source>
        <dbReference type="ARBA" id="ARBA00005466"/>
    </source>
</evidence>
<dbReference type="PROSITE" id="PS51387">
    <property type="entry name" value="FAD_PCMH"/>
    <property type="match status" value="1"/>
</dbReference>
<keyword evidence="2" id="KW-0560">Oxidoreductase</keyword>
<dbReference type="InterPro" id="IPR050432">
    <property type="entry name" value="FAD-linked_Oxidoreductases_BP"/>
</dbReference>
<sequence length="479" mass="52068">MQNTNFETYLFPNGTIDACYLNVTLNVPCKQESVPPIGVDIRKPEDAQAAINFARRKNLRLVVKNTGHDYLGRSAGRGGFLLWTHHLKDKAYNATFVPQGAPSTQTYEAVTFGAGVQWQEAYDYVDEQGRFIIGGLAQGGSVGAAGGWVMGGGHSAFSPSLGLGVDNVLEFTVVLANGKLVTTNAYQHPDLFWALRGGGGGTYGIVLSATYQTHPNFALTTPTIQVNFTSPEIAQSVVTELFRLHPDLSDAGWGAYTWVFPEAMMAIFVAPNVTVDEANKRFEPLVSHAMNATGGAVIYTAPAFSNFTAWWKESFQGGPPQVGGNVEISSRLLPREMAKERPEEVARIALSLGVATNSVAGGAVSRVDPESTGLNPSWRKAIAQVYIAEIWEEGANSTTILASRERLKQGTDLLDKLTKDSGSYLNEGSLYERDFKKSYFGSHYPKLKKIKDKYDPSSLFVVASGVGSDEWDAELRCRK</sequence>
<evidence type="ECO:0000313" key="4">
    <source>
        <dbReference type="EMBL" id="KIM38049.1"/>
    </source>
</evidence>
<organism evidence="4 5">
    <name type="scientific">Hebeloma cylindrosporum</name>
    <dbReference type="NCBI Taxonomy" id="76867"/>
    <lineage>
        <taxon>Eukaryota</taxon>
        <taxon>Fungi</taxon>
        <taxon>Dikarya</taxon>
        <taxon>Basidiomycota</taxon>
        <taxon>Agaricomycotina</taxon>
        <taxon>Agaricomycetes</taxon>
        <taxon>Agaricomycetidae</taxon>
        <taxon>Agaricales</taxon>
        <taxon>Agaricineae</taxon>
        <taxon>Hymenogastraceae</taxon>
        <taxon>Hebeloma</taxon>
    </lineage>
</organism>
<reference evidence="4 5" key="1">
    <citation type="submission" date="2014-04" db="EMBL/GenBank/DDBJ databases">
        <authorList>
            <consortium name="DOE Joint Genome Institute"/>
            <person name="Kuo A."/>
            <person name="Gay G."/>
            <person name="Dore J."/>
            <person name="Kohler A."/>
            <person name="Nagy L.G."/>
            <person name="Floudas D."/>
            <person name="Copeland A."/>
            <person name="Barry K.W."/>
            <person name="Cichocki N."/>
            <person name="Veneault-Fourrey C."/>
            <person name="LaButti K."/>
            <person name="Lindquist E.A."/>
            <person name="Lipzen A."/>
            <person name="Lundell T."/>
            <person name="Morin E."/>
            <person name="Murat C."/>
            <person name="Sun H."/>
            <person name="Tunlid A."/>
            <person name="Henrissat B."/>
            <person name="Grigoriev I.V."/>
            <person name="Hibbett D.S."/>
            <person name="Martin F."/>
            <person name="Nordberg H.P."/>
            <person name="Cantor M.N."/>
            <person name="Hua S.X."/>
        </authorList>
    </citation>
    <scope>NUCLEOTIDE SEQUENCE [LARGE SCALE GENOMIC DNA]</scope>
    <source>
        <strain evidence="5">h7</strain>
    </source>
</reference>
<proteinExistence type="inferred from homology"/>
<dbReference type="PANTHER" id="PTHR13878">
    <property type="entry name" value="GULONOLACTONE OXIDASE"/>
    <property type="match status" value="1"/>
</dbReference>
<protein>
    <recommendedName>
        <fullName evidence="3">FAD-binding PCMH-type domain-containing protein</fullName>
    </recommendedName>
</protein>
<dbReference type="InterPro" id="IPR006094">
    <property type="entry name" value="Oxid_FAD_bind_N"/>
</dbReference>
<dbReference type="InterPro" id="IPR016166">
    <property type="entry name" value="FAD-bd_PCMH"/>
</dbReference>
<dbReference type="InterPro" id="IPR012951">
    <property type="entry name" value="BBE"/>
</dbReference>
<accession>A0A0C3C186</accession>
<dbReference type="STRING" id="686832.A0A0C3C186"/>
<feature type="domain" description="FAD-binding PCMH-type" evidence="3">
    <location>
        <begin position="31"/>
        <end position="216"/>
    </location>
</feature>
<dbReference type="Gene3D" id="3.30.465.10">
    <property type="match status" value="2"/>
</dbReference>
<dbReference type="Pfam" id="PF08031">
    <property type="entry name" value="BBE"/>
    <property type="match status" value="1"/>
</dbReference>
<dbReference type="InterPro" id="IPR016169">
    <property type="entry name" value="FAD-bd_PCMH_sub2"/>
</dbReference>
<dbReference type="Proteomes" id="UP000053424">
    <property type="component" value="Unassembled WGS sequence"/>
</dbReference>
<dbReference type="GO" id="GO:0071949">
    <property type="term" value="F:FAD binding"/>
    <property type="evidence" value="ECO:0007669"/>
    <property type="project" value="InterPro"/>
</dbReference>
<name>A0A0C3C186_HEBCY</name>
<keyword evidence="5" id="KW-1185">Reference proteome</keyword>
<dbReference type="InterPro" id="IPR036318">
    <property type="entry name" value="FAD-bd_PCMH-like_sf"/>
</dbReference>
<gene>
    <name evidence="4" type="ORF">M413DRAFT_13018</name>
</gene>
<evidence type="ECO:0000259" key="3">
    <source>
        <dbReference type="PROSITE" id="PS51387"/>
    </source>
</evidence>
<dbReference type="GO" id="GO:0016491">
    <property type="term" value="F:oxidoreductase activity"/>
    <property type="evidence" value="ECO:0007669"/>
    <property type="project" value="UniProtKB-KW"/>
</dbReference>
<dbReference type="AlphaFoldDB" id="A0A0C3C186"/>
<dbReference type="SUPFAM" id="SSF56176">
    <property type="entry name" value="FAD-binding/transporter-associated domain-like"/>
    <property type="match status" value="1"/>
</dbReference>
<evidence type="ECO:0000313" key="5">
    <source>
        <dbReference type="Proteomes" id="UP000053424"/>
    </source>
</evidence>